<reference evidence="3 4" key="1">
    <citation type="submission" date="2016-11" db="EMBL/GenBank/DDBJ databases">
        <authorList>
            <person name="Varghese N."/>
            <person name="Submissions S."/>
        </authorList>
    </citation>
    <scope>NUCLEOTIDE SEQUENCE [LARGE SCALE GENOMIC DNA]</scope>
    <source>
        <strain evidence="3 4">DSM 28249</strain>
    </source>
</reference>
<evidence type="ECO:0000256" key="1">
    <source>
        <dbReference type="SAM" id="MobiDB-lite"/>
    </source>
</evidence>
<evidence type="ECO:0000259" key="2">
    <source>
        <dbReference type="Pfam" id="PF02120"/>
    </source>
</evidence>
<organism evidence="3 4">
    <name type="scientific">Roseovarius litoreus</name>
    <dbReference type="NCBI Taxonomy" id="1155722"/>
    <lineage>
        <taxon>Bacteria</taxon>
        <taxon>Pseudomonadati</taxon>
        <taxon>Pseudomonadota</taxon>
        <taxon>Alphaproteobacteria</taxon>
        <taxon>Rhodobacterales</taxon>
        <taxon>Roseobacteraceae</taxon>
        <taxon>Roseovarius</taxon>
    </lineage>
</organism>
<dbReference type="Pfam" id="PF02120">
    <property type="entry name" value="Flg_hook"/>
    <property type="match status" value="1"/>
</dbReference>
<evidence type="ECO:0000313" key="3">
    <source>
        <dbReference type="EMBL" id="SHM54390.1"/>
    </source>
</evidence>
<keyword evidence="4" id="KW-1185">Reference proteome</keyword>
<protein>
    <submittedName>
        <fullName evidence="3">Hook-length control protein FliK</fullName>
    </submittedName>
</protein>
<dbReference type="InterPro" id="IPR038610">
    <property type="entry name" value="FliK-like_C_sf"/>
</dbReference>
<name>A0A1M7JMU2_9RHOB</name>
<dbReference type="EMBL" id="FRCB01000009">
    <property type="protein sequence ID" value="SHM54390.1"/>
    <property type="molecule type" value="Genomic_DNA"/>
</dbReference>
<feature type="region of interest" description="Disordered" evidence="1">
    <location>
        <begin position="239"/>
        <end position="274"/>
    </location>
</feature>
<evidence type="ECO:0000313" key="4">
    <source>
        <dbReference type="Proteomes" id="UP000322545"/>
    </source>
</evidence>
<feature type="domain" description="Flagellar hook-length control protein-like C-terminal" evidence="2">
    <location>
        <begin position="171"/>
        <end position="247"/>
    </location>
</feature>
<dbReference type="Gene3D" id="3.30.750.140">
    <property type="match status" value="1"/>
</dbReference>
<gene>
    <name evidence="3" type="ORF">SAMN05443432_1096</name>
</gene>
<sequence length="286" mass="30556">MPPAPHAPLPEPPATSLPLGAIIGPSVARRPSEQHLASGVPTATLAQPLQPFSPILAPKPDPGAIAPRERLAPNDLVQTAQAPVTPQIALPTPQPLANQAVQPFVAQHVQSLPQPLVDGWSDPQTFVSDPAQNAEIRTLSDLPNAARSFHDILHRPELPRQVLTQLVAAIQRAPGEKNLDLTLNPVELGRVRISLAPGDAGIIVTIIAERPETLDLMRRHADTLAQDFLGMGYGRAEFNFGQTPQRSGQRGDPGTDTVDREATAPEPLAHSVASARISNDRVDIRL</sequence>
<dbReference type="AlphaFoldDB" id="A0A1M7JMU2"/>
<dbReference type="InterPro" id="IPR021136">
    <property type="entry name" value="Flagellar_hook_control-like_C"/>
</dbReference>
<accession>A0A1M7JMU2</accession>
<feature type="region of interest" description="Disordered" evidence="1">
    <location>
        <begin position="1"/>
        <end position="21"/>
    </location>
</feature>
<proteinExistence type="predicted"/>
<dbReference type="CDD" id="cd17470">
    <property type="entry name" value="T3SS_Flik_C"/>
    <property type="match status" value="1"/>
</dbReference>
<dbReference type="Proteomes" id="UP000322545">
    <property type="component" value="Unassembled WGS sequence"/>
</dbReference>
<feature type="compositionally biased region" description="Pro residues" evidence="1">
    <location>
        <begin position="1"/>
        <end position="15"/>
    </location>
</feature>